<organism evidence="1 2">
    <name type="scientific">Penicillium daleae</name>
    <dbReference type="NCBI Taxonomy" id="63821"/>
    <lineage>
        <taxon>Eukaryota</taxon>
        <taxon>Fungi</taxon>
        <taxon>Dikarya</taxon>
        <taxon>Ascomycota</taxon>
        <taxon>Pezizomycotina</taxon>
        <taxon>Eurotiomycetes</taxon>
        <taxon>Eurotiomycetidae</taxon>
        <taxon>Eurotiales</taxon>
        <taxon>Aspergillaceae</taxon>
        <taxon>Penicillium</taxon>
    </lineage>
</organism>
<sequence length="61" mass="6729">MSGAIPKSHHLYNHSISVGIFALPIEIRYDIFKRVLAVLDPLCFPGSRQSSGVVLANKHRA</sequence>
<protein>
    <submittedName>
        <fullName evidence="1">Uncharacterized protein</fullName>
    </submittedName>
</protein>
<gene>
    <name evidence="1" type="ORF">N7458_012063</name>
</gene>
<dbReference type="AlphaFoldDB" id="A0AAD6BTU1"/>
<dbReference type="EMBL" id="JAPVEA010000009">
    <property type="protein sequence ID" value="KAJ5432907.1"/>
    <property type="molecule type" value="Genomic_DNA"/>
</dbReference>
<evidence type="ECO:0000313" key="2">
    <source>
        <dbReference type="Proteomes" id="UP001213681"/>
    </source>
</evidence>
<accession>A0AAD6BTU1</accession>
<keyword evidence="2" id="KW-1185">Reference proteome</keyword>
<comment type="caution">
    <text evidence="1">The sequence shown here is derived from an EMBL/GenBank/DDBJ whole genome shotgun (WGS) entry which is preliminary data.</text>
</comment>
<reference evidence="1" key="1">
    <citation type="submission" date="2022-12" db="EMBL/GenBank/DDBJ databases">
        <authorList>
            <person name="Petersen C."/>
        </authorList>
    </citation>
    <scope>NUCLEOTIDE SEQUENCE</scope>
    <source>
        <strain evidence="1">IBT 16125</strain>
    </source>
</reference>
<evidence type="ECO:0000313" key="1">
    <source>
        <dbReference type="EMBL" id="KAJ5432907.1"/>
    </source>
</evidence>
<dbReference type="Proteomes" id="UP001213681">
    <property type="component" value="Unassembled WGS sequence"/>
</dbReference>
<name>A0AAD6BTU1_9EURO</name>
<proteinExistence type="predicted"/>
<dbReference type="GeneID" id="81605688"/>
<reference evidence="1" key="2">
    <citation type="journal article" date="2023" name="IMA Fungus">
        <title>Comparative genomic study of the Penicillium genus elucidates a diverse pangenome and 15 lateral gene transfer events.</title>
        <authorList>
            <person name="Petersen C."/>
            <person name="Sorensen T."/>
            <person name="Nielsen M.R."/>
            <person name="Sondergaard T.E."/>
            <person name="Sorensen J.L."/>
            <person name="Fitzpatrick D.A."/>
            <person name="Frisvad J.C."/>
            <person name="Nielsen K.L."/>
        </authorList>
    </citation>
    <scope>NUCLEOTIDE SEQUENCE</scope>
    <source>
        <strain evidence="1">IBT 16125</strain>
    </source>
</reference>
<dbReference type="RefSeq" id="XP_056760199.1">
    <property type="nucleotide sequence ID" value="XM_056915445.1"/>
</dbReference>